<evidence type="ECO:0000256" key="3">
    <source>
        <dbReference type="ARBA" id="ARBA00022989"/>
    </source>
</evidence>
<comment type="subcellular location">
    <subcellularLocation>
        <location evidence="1">Membrane</location>
        <topology evidence="1">Multi-pass membrane protein</topology>
    </subcellularLocation>
</comment>
<feature type="domain" description="Rhodopsin" evidence="8">
    <location>
        <begin position="44"/>
        <end position="305"/>
    </location>
</feature>
<dbReference type="InterPro" id="IPR052337">
    <property type="entry name" value="SAT4-like"/>
</dbReference>
<sequence>MRYPPSEVLEAWPAPNYVDPETRGPALYVVTGLFSAFVLLAISLRLYARLVIRRWFGADDVFILLSIFFTTGLVISIILGNQRYGWDRHIWDVPPHLLSACIGVFFSCKIFFIFATTATRLSLLSFYYRLIKHSGLKNFRWVLHSSTVFVIVIWFLQMLLAIFQCLPPKAYFTFPPPPNAKCMNEGKSLVASAVINTLAELLLAVLPIPMILQLQLPLRTRWATAGLLCLGFLVVIAGCVRTYYVWLNMLGTYDMTWYSDAHWISALVELDLGIVSTITRPFLNAKLTSLVKVCACAPAIRPLFVQFFPGSSQLESSPPLNPDNKDSSQGNSPTETYEQRESKKKGASKKPSLYDLHVTVGSEDHEEKTNRYSNLWTQAGFEATDMCAAEPPLQTHDEEKSSEVKAFGNTTSITSNNTALPDKRSRRSNRLSFKGFRDRSASAAASRDLDELGLKIYTSRSMEMRESFAKDARRQSDMKSNPDDTIDWMISRSRRESRATTTTYNAEKADPNEFGHLRPSHAKRISQNTRPTVSRQSSKGSIGSASVSHQSISSFHPHSRNPSPPPPLPALPPFARSKAAQVQHQYPTPVDAENAQFGSTSPRRKLSRQNNTFDPFAAPTSPATFLATRTSPSTSSAPTSTPMPRSPPPPRMEPDAVPRGVHQFPEPEMGGSGAQQMWSHALDFIFSGNGNGEGGTLSRKSSMKSLGAKSGRSLSRSIRRVGEKGRERAKSRSKSKGRAWREEREREKERGGGVDGA</sequence>
<feature type="compositionally biased region" description="Basic and acidic residues" evidence="6">
    <location>
        <begin position="739"/>
        <end position="757"/>
    </location>
</feature>
<feature type="compositionally biased region" description="Polar residues" evidence="6">
    <location>
        <begin position="327"/>
        <end position="336"/>
    </location>
</feature>
<accession>A0A6G1H6L1</accession>
<feature type="transmembrane region" description="Helical" evidence="7">
    <location>
        <begin position="60"/>
        <end position="80"/>
    </location>
</feature>
<dbReference type="InterPro" id="IPR049326">
    <property type="entry name" value="Rhodopsin_dom_fungi"/>
</dbReference>
<feature type="transmembrane region" description="Helical" evidence="7">
    <location>
        <begin position="96"/>
        <end position="121"/>
    </location>
</feature>
<evidence type="ECO:0000256" key="5">
    <source>
        <dbReference type="ARBA" id="ARBA00038359"/>
    </source>
</evidence>
<feature type="transmembrane region" description="Helical" evidence="7">
    <location>
        <begin position="141"/>
        <end position="163"/>
    </location>
</feature>
<feature type="region of interest" description="Disordered" evidence="6">
    <location>
        <begin position="467"/>
        <end position="757"/>
    </location>
</feature>
<evidence type="ECO:0000313" key="9">
    <source>
        <dbReference type="EMBL" id="KAF1988795.1"/>
    </source>
</evidence>
<feature type="compositionally biased region" description="Basic and acidic residues" evidence="6">
    <location>
        <begin position="720"/>
        <end position="730"/>
    </location>
</feature>
<dbReference type="PANTHER" id="PTHR33048:SF129">
    <property type="entry name" value="INTEGRAL MEMBRANE PROTEIN-RELATED"/>
    <property type="match status" value="1"/>
</dbReference>
<evidence type="ECO:0000256" key="6">
    <source>
        <dbReference type="SAM" id="MobiDB-lite"/>
    </source>
</evidence>
<feature type="transmembrane region" description="Helical" evidence="7">
    <location>
        <begin position="224"/>
        <end position="246"/>
    </location>
</feature>
<feature type="transmembrane region" description="Helical" evidence="7">
    <location>
        <begin position="26"/>
        <end position="48"/>
    </location>
</feature>
<evidence type="ECO:0000256" key="2">
    <source>
        <dbReference type="ARBA" id="ARBA00022692"/>
    </source>
</evidence>
<dbReference type="AlphaFoldDB" id="A0A6G1H6L1"/>
<feature type="compositionally biased region" description="Basic and acidic residues" evidence="6">
    <location>
        <begin position="507"/>
        <end position="516"/>
    </location>
</feature>
<comment type="similarity">
    <text evidence="5">Belongs to the SAT4 family.</text>
</comment>
<dbReference type="Proteomes" id="UP000800041">
    <property type="component" value="Unassembled WGS sequence"/>
</dbReference>
<dbReference type="GO" id="GO:0016020">
    <property type="term" value="C:membrane"/>
    <property type="evidence" value="ECO:0007669"/>
    <property type="project" value="UniProtKB-SubCell"/>
</dbReference>
<feature type="region of interest" description="Disordered" evidence="6">
    <location>
        <begin position="409"/>
        <end position="444"/>
    </location>
</feature>
<keyword evidence="2 7" id="KW-0812">Transmembrane</keyword>
<protein>
    <recommendedName>
        <fullName evidence="8">Rhodopsin domain-containing protein</fullName>
    </recommendedName>
</protein>
<proteinExistence type="inferred from homology"/>
<feature type="transmembrane region" description="Helical" evidence="7">
    <location>
        <begin position="189"/>
        <end position="212"/>
    </location>
</feature>
<feature type="region of interest" description="Disordered" evidence="6">
    <location>
        <begin position="315"/>
        <end position="354"/>
    </location>
</feature>
<dbReference type="PANTHER" id="PTHR33048">
    <property type="entry name" value="PTH11-LIKE INTEGRAL MEMBRANE PROTEIN (AFU_ORTHOLOGUE AFUA_5G11245)"/>
    <property type="match status" value="1"/>
</dbReference>
<evidence type="ECO:0000256" key="4">
    <source>
        <dbReference type="ARBA" id="ARBA00023136"/>
    </source>
</evidence>
<evidence type="ECO:0000256" key="7">
    <source>
        <dbReference type="SAM" id="Phobius"/>
    </source>
</evidence>
<evidence type="ECO:0000313" key="10">
    <source>
        <dbReference type="Proteomes" id="UP000800041"/>
    </source>
</evidence>
<dbReference type="EMBL" id="ML977147">
    <property type="protein sequence ID" value="KAF1988795.1"/>
    <property type="molecule type" value="Genomic_DNA"/>
</dbReference>
<keyword evidence="4 7" id="KW-0472">Membrane</keyword>
<keyword evidence="3 7" id="KW-1133">Transmembrane helix</keyword>
<reference evidence="9" key="1">
    <citation type="journal article" date="2020" name="Stud. Mycol.">
        <title>101 Dothideomycetes genomes: a test case for predicting lifestyles and emergence of pathogens.</title>
        <authorList>
            <person name="Haridas S."/>
            <person name="Albert R."/>
            <person name="Binder M."/>
            <person name="Bloem J."/>
            <person name="Labutti K."/>
            <person name="Salamov A."/>
            <person name="Andreopoulos B."/>
            <person name="Baker S."/>
            <person name="Barry K."/>
            <person name="Bills G."/>
            <person name="Bluhm B."/>
            <person name="Cannon C."/>
            <person name="Castanera R."/>
            <person name="Culley D."/>
            <person name="Daum C."/>
            <person name="Ezra D."/>
            <person name="Gonzalez J."/>
            <person name="Henrissat B."/>
            <person name="Kuo A."/>
            <person name="Liang C."/>
            <person name="Lipzen A."/>
            <person name="Lutzoni F."/>
            <person name="Magnuson J."/>
            <person name="Mondo S."/>
            <person name="Nolan M."/>
            <person name="Ohm R."/>
            <person name="Pangilinan J."/>
            <person name="Park H.-J."/>
            <person name="Ramirez L."/>
            <person name="Alfaro M."/>
            <person name="Sun H."/>
            <person name="Tritt A."/>
            <person name="Yoshinaga Y."/>
            <person name="Zwiers L.-H."/>
            <person name="Turgeon B."/>
            <person name="Goodwin S."/>
            <person name="Spatafora J."/>
            <person name="Crous P."/>
            <person name="Grigoriev I."/>
        </authorList>
    </citation>
    <scope>NUCLEOTIDE SEQUENCE</scope>
    <source>
        <strain evidence="9">CBS 113979</strain>
    </source>
</reference>
<evidence type="ECO:0000256" key="1">
    <source>
        <dbReference type="ARBA" id="ARBA00004141"/>
    </source>
</evidence>
<feature type="compositionally biased region" description="Pro residues" evidence="6">
    <location>
        <begin position="562"/>
        <end position="572"/>
    </location>
</feature>
<feature type="compositionally biased region" description="Polar residues" evidence="6">
    <location>
        <begin position="409"/>
        <end position="419"/>
    </location>
</feature>
<keyword evidence="10" id="KW-1185">Reference proteome</keyword>
<evidence type="ECO:0000259" key="8">
    <source>
        <dbReference type="Pfam" id="PF20684"/>
    </source>
</evidence>
<dbReference type="Pfam" id="PF20684">
    <property type="entry name" value="Fung_rhodopsin"/>
    <property type="match status" value="1"/>
</dbReference>
<dbReference type="OrthoDB" id="4525788at2759"/>
<feature type="compositionally biased region" description="Low complexity" evidence="6">
    <location>
        <begin position="627"/>
        <end position="643"/>
    </location>
</feature>
<organism evidence="9 10">
    <name type="scientific">Aulographum hederae CBS 113979</name>
    <dbReference type="NCBI Taxonomy" id="1176131"/>
    <lineage>
        <taxon>Eukaryota</taxon>
        <taxon>Fungi</taxon>
        <taxon>Dikarya</taxon>
        <taxon>Ascomycota</taxon>
        <taxon>Pezizomycotina</taxon>
        <taxon>Dothideomycetes</taxon>
        <taxon>Pleosporomycetidae</taxon>
        <taxon>Aulographales</taxon>
        <taxon>Aulographaceae</taxon>
    </lineage>
</organism>
<name>A0A6G1H6L1_9PEZI</name>
<gene>
    <name evidence="9" type="ORF">K402DRAFT_419144</name>
</gene>
<feature type="compositionally biased region" description="Basic and acidic residues" evidence="6">
    <location>
        <begin position="467"/>
        <end position="482"/>
    </location>
</feature>
<feature type="compositionally biased region" description="Low complexity" evidence="6">
    <location>
        <begin position="534"/>
        <end position="556"/>
    </location>
</feature>